<dbReference type="Pfam" id="PF12833">
    <property type="entry name" value="HTH_18"/>
    <property type="match status" value="1"/>
</dbReference>
<dbReference type="Gene3D" id="1.10.10.60">
    <property type="entry name" value="Homeodomain-like"/>
    <property type="match status" value="1"/>
</dbReference>
<sequence>MDIHWQYTVNEVEAVFDPTPDWDFELIQLDVGSLGYRATEAIYPGLAIRYETMAKPLRSFQQLRKKGFFAGVVLSSSSPVLWKGCEVNGDLALVFGDADHDMVLPARCVVLTIEIDWHPAHAAGLIGLEPGLWQCDPSELRAFVDLCGALTKRQEQANLCQSEQRAACIQVMSRFLAMLMRPTHTRPSRQYGIMSKAEEFAARQGWCESVAIDNLADAIDVPRRTLHRSFKELYGMGPQGYLRLVRLHMFREALLTGDHTGIADAALGAGFQHFGRAAQYYHKQFGELPKQTLRRSISS</sequence>
<evidence type="ECO:0000313" key="5">
    <source>
        <dbReference type="EMBL" id="NVO56672.1"/>
    </source>
</evidence>
<evidence type="ECO:0000256" key="2">
    <source>
        <dbReference type="ARBA" id="ARBA00023125"/>
    </source>
</evidence>
<dbReference type="SMART" id="SM00342">
    <property type="entry name" value="HTH_ARAC"/>
    <property type="match status" value="1"/>
</dbReference>
<gene>
    <name evidence="5" type="ORF">HW561_12840</name>
</gene>
<organism evidence="5 6">
    <name type="scientific">Ruegeria haliotis</name>
    <dbReference type="NCBI Taxonomy" id="2747601"/>
    <lineage>
        <taxon>Bacteria</taxon>
        <taxon>Pseudomonadati</taxon>
        <taxon>Pseudomonadota</taxon>
        <taxon>Alphaproteobacteria</taxon>
        <taxon>Rhodobacterales</taxon>
        <taxon>Roseobacteraceae</taxon>
        <taxon>Ruegeria</taxon>
    </lineage>
</organism>
<dbReference type="PANTHER" id="PTHR46796:SF12">
    <property type="entry name" value="HTH-TYPE DNA-BINDING TRANSCRIPTIONAL ACTIVATOR EUTR"/>
    <property type="match status" value="1"/>
</dbReference>
<keyword evidence="6" id="KW-1185">Reference proteome</keyword>
<evidence type="ECO:0000259" key="4">
    <source>
        <dbReference type="PROSITE" id="PS01124"/>
    </source>
</evidence>
<dbReference type="InterPro" id="IPR050204">
    <property type="entry name" value="AraC_XylS_family_regulators"/>
</dbReference>
<evidence type="ECO:0000256" key="3">
    <source>
        <dbReference type="ARBA" id="ARBA00023163"/>
    </source>
</evidence>
<proteinExistence type="predicted"/>
<dbReference type="Proteomes" id="UP000630805">
    <property type="component" value="Unassembled WGS sequence"/>
</dbReference>
<dbReference type="PROSITE" id="PS01124">
    <property type="entry name" value="HTH_ARAC_FAMILY_2"/>
    <property type="match status" value="1"/>
</dbReference>
<dbReference type="EMBL" id="JABXWT010000006">
    <property type="protein sequence ID" value="NVO56672.1"/>
    <property type="molecule type" value="Genomic_DNA"/>
</dbReference>
<accession>A0ABX2PU56</accession>
<evidence type="ECO:0000313" key="6">
    <source>
        <dbReference type="Proteomes" id="UP000630805"/>
    </source>
</evidence>
<dbReference type="RefSeq" id="WP_176865348.1">
    <property type="nucleotide sequence ID" value="NZ_JABXWT010000006.1"/>
</dbReference>
<dbReference type="InterPro" id="IPR018060">
    <property type="entry name" value="HTH_AraC"/>
</dbReference>
<keyword evidence="2" id="KW-0238">DNA-binding</keyword>
<dbReference type="PANTHER" id="PTHR46796">
    <property type="entry name" value="HTH-TYPE TRANSCRIPTIONAL ACTIVATOR RHAS-RELATED"/>
    <property type="match status" value="1"/>
</dbReference>
<evidence type="ECO:0000256" key="1">
    <source>
        <dbReference type="ARBA" id="ARBA00023015"/>
    </source>
</evidence>
<keyword evidence="3" id="KW-0804">Transcription</keyword>
<reference evidence="5 6" key="1">
    <citation type="submission" date="2020-06" db="EMBL/GenBank/DDBJ databases">
        <authorList>
            <person name="Cao W.R."/>
        </authorList>
    </citation>
    <scope>NUCLEOTIDE SEQUENCE [LARGE SCALE GENOMIC DNA]</scope>
    <source>
        <strain evidence="5 6">B1Z28</strain>
    </source>
</reference>
<comment type="caution">
    <text evidence="5">The sequence shown here is derived from an EMBL/GenBank/DDBJ whole genome shotgun (WGS) entry which is preliminary data.</text>
</comment>
<feature type="domain" description="HTH araC/xylS-type" evidence="4">
    <location>
        <begin position="191"/>
        <end position="295"/>
    </location>
</feature>
<keyword evidence="1" id="KW-0805">Transcription regulation</keyword>
<protein>
    <submittedName>
        <fullName evidence="5">AraC family transcriptional regulator</fullName>
    </submittedName>
</protein>
<name>A0ABX2PU56_9RHOB</name>